<evidence type="ECO:0000313" key="5">
    <source>
        <dbReference type="EMBL" id="MCU4743666.1"/>
    </source>
</evidence>
<dbReference type="AlphaFoldDB" id="A0AAP2Z1U1"/>
<dbReference type="RefSeq" id="WP_338005482.1">
    <property type="nucleotide sequence ID" value="NZ_JAOPKA010000017.1"/>
</dbReference>
<feature type="compositionally biased region" description="Acidic residues" evidence="3">
    <location>
        <begin position="32"/>
        <end position="103"/>
    </location>
</feature>
<feature type="domain" description="Blue (type 1) copper" evidence="4">
    <location>
        <begin position="150"/>
        <end position="219"/>
    </location>
</feature>
<evidence type="ECO:0000256" key="1">
    <source>
        <dbReference type="ARBA" id="ARBA00022723"/>
    </source>
</evidence>
<protein>
    <submittedName>
        <fullName evidence="5">Plastocyanin/azurin family copper-binding protein</fullName>
    </submittedName>
</protein>
<dbReference type="Pfam" id="PF00127">
    <property type="entry name" value="Copper-bind"/>
    <property type="match status" value="1"/>
</dbReference>
<dbReference type="InterPro" id="IPR006311">
    <property type="entry name" value="TAT_signal"/>
</dbReference>
<evidence type="ECO:0000313" key="6">
    <source>
        <dbReference type="Proteomes" id="UP001321018"/>
    </source>
</evidence>
<dbReference type="PROSITE" id="PS51257">
    <property type="entry name" value="PROKAR_LIPOPROTEIN"/>
    <property type="match status" value="1"/>
</dbReference>
<name>A0AAP2Z1U1_9EURY</name>
<dbReference type="PROSITE" id="PS51318">
    <property type="entry name" value="TAT"/>
    <property type="match status" value="1"/>
</dbReference>
<dbReference type="SUPFAM" id="SSF49503">
    <property type="entry name" value="Cupredoxins"/>
    <property type="match status" value="1"/>
</dbReference>
<dbReference type="InterPro" id="IPR008972">
    <property type="entry name" value="Cupredoxin"/>
</dbReference>
<keyword evidence="2" id="KW-0186">Copper</keyword>
<dbReference type="InterPro" id="IPR000923">
    <property type="entry name" value="BlueCu_1"/>
</dbReference>
<feature type="region of interest" description="Disordered" evidence="3">
    <location>
        <begin position="17"/>
        <end position="115"/>
    </location>
</feature>
<comment type="caution">
    <text evidence="5">The sequence shown here is derived from an EMBL/GenBank/DDBJ whole genome shotgun (WGS) entry which is preliminary data.</text>
</comment>
<sequence length="221" mass="24031">MTRDKRFSRRSIVKLTGASAVTALIAGCGGPETEDEADDDGTGDEAAPGEDEENGDVGADEEEAEDEDENGAAEDDEEEAEDDDENGAAEDDEGEDEEEDEENGNGNGAEDWGDVDEIVLDGYTAGWEGVEPEMIEGEENPTLELTAGTEYEITWENADGDPHNIEIWDDDDEVVDDYQTEIIDEEGETQTLEFEATEEMAAYVCEVHIGTMIGDIEVQSE</sequence>
<reference evidence="5" key="1">
    <citation type="submission" date="2022-09" db="EMBL/GenBank/DDBJ databases">
        <title>Enrichment on poylsaccharides allowed isolation of novel metabolic and taxonomic groups of Haloarchaea.</title>
        <authorList>
            <person name="Sorokin D.Y."/>
            <person name="Elcheninov A.G."/>
            <person name="Khizhniak T.V."/>
            <person name="Kolganova T.V."/>
            <person name="Kublanov I.V."/>
        </authorList>
    </citation>
    <scope>NUCLEOTIDE SEQUENCE</scope>
    <source>
        <strain evidence="5">AArc-xg1-1</strain>
    </source>
</reference>
<dbReference type="GO" id="GO:0009055">
    <property type="term" value="F:electron transfer activity"/>
    <property type="evidence" value="ECO:0007669"/>
    <property type="project" value="InterPro"/>
</dbReference>
<dbReference type="EMBL" id="JAOPKA010000017">
    <property type="protein sequence ID" value="MCU4743666.1"/>
    <property type="molecule type" value="Genomic_DNA"/>
</dbReference>
<accession>A0AAP2Z1U1</accession>
<evidence type="ECO:0000259" key="4">
    <source>
        <dbReference type="Pfam" id="PF00127"/>
    </source>
</evidence>
<proteinExistence type="predicted"/>
<organism evidence="5 6">
    <name type="scientific">Natronoglomus mannanivorans</name>
    <dbReference type="NCBI Taxonomy" id="2979990"/>
    <lineage>
        <taxon>Archaea</taxon>
        <taxon>Methanobacteriati</taxon>
        <taxon>Methanobacteriota</taxon>
        <taxon>Stenosarchaea group</taxon>
        <taxon>Halobacteria</taxon>
        <taxon>Halobacteriales</taxon>
        <taxon>Natrialbaceae</taxon>
        <taxon>Natronoglomus</taxon>
    </lineage>
</organism>
<gene>
    <name evidence="5" type="ORF">OB960_19970</name>
</gene>
<keyword evidence="1" id="KW-0479">Metal-binding</keyword>
<dbReference type="GO" id="GO:0005507">
    <property type="term" value="F:copper ion binding"/>
    <property type="evidence" value="ECO:0007669"/>
    <property type="project" value="InterPro"/>
</dbReference>
<evidence type="ECO:0000256" key="3">
    <source>
        <dbReference type="SAM" id="MobiDB-lite"/>
    </source>
</evidence>
<dbReference type="Gene3D" id="2.60.40.420">
    <property type="entry name" value="Cupredoxins - blue copper proteins"/>
    <property type="match status" value="1"/>
</dbReference>
<dbReference type="Proteomes" id="UP001321018">
    <property type="component" value="Unassembled WGS sequence"/>
</dbReference>
<evidence type="ECO:0000256" key="2">
    <source>
        <dbReference type="ARBA" id="ARBA00023008"/>
    </source>
</evidence>